<dbReference type="SUPFAM" id="SSF52402">
    <property type="entry name" value="Adenine nucleotide alpha hydrolases-like"/>
    <property type="match status" value="1"/>
</dbReference>
<dbReference type="InterPro" id="IPR014729">
    <property type="entry name" value="Rossmann-like_a/b/a_fold"/>
</dbReference>
<dbReference type="PRINTS" id="PR01438">
    <property type="entry name" value="UNVRSLSTRESS"/>
</dbReference>
<name>A0A1H0KRX5_9BACT</name>
<feature type="domain" description="UspA" evidence="2">
    <location>
        <begin position="3"/>
        <end position="142"/>
    </location>
</feature>
<sequence>MKIKNILLPYDGSEHSINAARYALELAKIAGAHVTIVNCYEWRLSISEVPSSIVTNLQENCRKEAEKLLEKPDAIFADQGVEYKLEAIDGSPSIVLTKMAKSKEFDLIIMGSHGHSDIAGLFLGSVTHKVLNTIYCPVMVVP</sequence>
<organism evidence="3 4">
    <name type="scientific">Desulforhopalus singaporensis</name>
    <dbReference type="NCBI Taxonomy" id="91360"/>
    <lineage>
        <taxon>Bacteria</taxon>
        <taxon>Pseudomonadati</taxon>
        <taxon>Thermodesulfobacteriota</taxon>
        <taxon>Desulfobulbia</taxon>
        <taxon>Desulfobulbales</taxon>
        <taxon>Desulfocapsaceae</taxon>
        <taxon>Desulforhopalus</taxon>
    </lineage>
</organism>
<comment type="similarity">
    <text evidence="1">Belongs to the universal stress protein A family.</text>
</comment>
<dbReference type="RefSeq" id="WP_176761058.1">
    <property type="nucleotide sequence ID" value="NZ_FNJI01000003.1"/>
</dbReference>
<dbReference type="PANTHER" id="PTHR46268">
    <property type="entry name" value="STRESS RESPONSE PROTEIN NHAX"/>
    <property type="match status" value="1"/>
</dbReference>
<dbReference type="STRING" id="91360.SAMN05660330_00601"/>
<evidence type="ECO:0000259" key="2">
    <source>
        <dbReference type="Pfam" id="PF00582"/>
    </source>
</evidence>
<evidence type="ECO:0000313" key="4">
    <source>
        <dbReference type="Proteomes" id="UP000199073"/>
    </source>
</evidence>
<dbReference type="EMBL" id="FNJI01000003">
    <property type="protein sequence ID" value="SDO58531.1"/>
    <property type="molecule type" value="Genomic_DNA"/>
</dbReference>
<dbReference type="InterPro" id="IPR006015">
    <property type="entry name" value="Universal_stress_UspA"/>
</dbReference>
<dbReference type="Gene3D" id="3.40.50.620">
    <property type="entry name" value="HUPs"/>
    <property type="match status" value="1"/>
</dbReference>
<gene>
    <name evidence="3" type="ORF">SAMN05660330_00601</name>
</gene>
<dbReference type="Proteomes" id="UP000199073">
    <property type="component" value="Unassembled WGS sequence"/>
</dbReference>
<dbReference type="AlphaFoldDB" id="A0A1H0KRX5"/>
<accession>A0A1H0KRX5</accession>
<dbReference type="Pfam" id="PF00582">
    <property type="entry name" value="Usp"/>
    <property type="match status" value="1"/>
</dbReference>
<proteinExistence type="inferred from homology"/>
<dbReference type="CDD" id="cd00293">
    <property type="entry name" value="USP-like"/>
    <property type="match status" value="1"/>
</dbReference>
<evidence type="ECO:0000256" key="1">
    <source>
        <dbReference type="ARBA" id="ARBA00008791"/>
    </source>
</evidence>
<dbReference type="InterPro" id="IPR006016">
    <property type="entry name" value="UspA"/>
</dbReference>
<dbReference type="PANTHER" id="PTHR46268:SF6">
    <property type="entry name" value="UNIVERSAL STRESS PROTEIN UP12"/>
    <property type="match status" value="1"/>
</dbReference>
<keyword evidence="4" id="KW-1185">Reference proteome</keyword>
<protein>
    <submittedName>
        <fullName evidence="3">Nucleotide-binding universal stress protein, UspA family</fullName>
    </submittedName>
</protein>
<evidence type="ECO:0000313" key="3">
    <source>
        <dbReference type="EMBL" id="SDO58531.1"/>
    </source>
</evidence>
<reference evidence="3 4" key="1">
    <citation type="submission" date="2016-10" db="EMBL/GenBank/DDBJ databases">
        <authorList>
            <person name="de Groot N.N."/>
        </authorList>
    </citation>
    <scope>NUCLEOTIDE SEQUENCE [LARGE SCALE GENOMIC DNA]</scope>
    <source>
        <strain evidence="3 4">DSM 12130</strain>
    </source>
</reference>